<dbReference type="SUPFAM" id="SSF81886">
    <property type="entry name" value="Helical scaffold and wing domains of SecA"/>
    <property type="match status" value="1"/>
</dbReference>
<reference evidence="2" key="1">
    <citation type="submission" date="2019-08" db="EMBL/GenBank/DDBJ databases">
        <authorList>
            <person name="Kucharzyk K."/>
            <person name="Murdoch R.W."/>
            <person name="Higgins S."/>
            <person name="Loffler F."/>
        </authorList>
    </citation>
    <scope>NUCLEOTIDE SEQUENCE</scope>
</reference>
<dbReference type="AlphaFoldDB" id="A0A645ILI7"/>
<proteinExistence type="predicted"/>
<gene>
    <name evidence="2" type="primary">secA_52</name>
    <name evidence="2" type="ORF">SDC9_196799</name>
</gene>
<dbReference type="Pfam" id="PF07516">
    <property type="entry name" value="SecA_SW"/>
    <property type="match status" value="1"/>
</dbReference>
<comment type="caution">
    <text evidence="2">The sequence shown here is derived from an EMBL/GenBank/DDBJ whole genome shotgun (WGS) entry which is preliminary data.</text>
</comment>
<dbReference type="GO" id="GO:0016020">
    <property type="term" value="C:membrane"/>
    <property type="evidence" value="ECO:0007669"/>
    <property type="project" value="InterPro"/>
</dbReference>
<dbReference type="InterPro" id="IPR036266">
    <property type="entry name" value="SecA_Wing/Scaffold_sf"/>
</dbReference>
<dbReference type="EMBL" id="VSSQ01112201">
    <property type="protein sequence ID" value="MPN49184.1"/>
    <property type="molecule type" value="Genomic_DNA"/>
</dbReference>
<dbReference type="Gene3D" id="1.10.3060.10">
    <property type="entry name" value="Helical scaffold and wing domains of SecA"/>
    <property type="match status" value="1"/>
</dbReference>
<dbReference type="GO" id="GO:0017038">
    <property type="term" value="P:protein import"/>
    <property type="evidence" value="ECO:0007669"/>
    <property type="project" value="InterPro"/>
</dbReference>
<evidence type="ECO:0000259" key="1">
    <source>
        <dbReference type="Pfam" id="PF07516"/>
    </source>
</evidence>
<organism evidence="2">
    <name type="scientific">bioreactor metagenome</name>
    <dbReference type="NCBI Taxonomy" id="1076179"/>
    <lineage>
        <taxon>unclassified sequences</taxon>
        <taxon>metagenomes</taxon>
        <taxon>ecological metagenomes</taxon>
    </lineage>
</organism>
<name>A0A645ILI7_9ZZZZ</name>
<feature type="domain" description="SecA Wing/Scaffold" evidence="1">
    <location>
        <begin position="15"/>
        <end position="157"/>
    </location>
</feature>
<accession>A0A645ILI7</accession>
<sequence>MEAPVSENDFKTKQVQELTNIVFKAASEDYQMKRNLLKEKSFPIIENVYQNQGSMFKMIQVPFTDGIKTMTIVTDLKEAYETHCDSLVNDFEKNISLAIIDENWKLHLREMDDLRRSSQGAVYEQKDPLVIYKQESYYLFSEMVEKVNKEIVSFLFKGEIPA</sequence>
<dbReference type="InterPro" id="IPR011116">
    <property type="entry name" value="SecA_Wing/Scaffold"/>
</dbReference>
<evidence type="ECO:0000313" key="2">
    <source>
        <dbReference type="EMBL" id="MPN49184.1"/>
    </source>
</evidence>
<protein>
    <submittedName>
        <fullName evidence="2">Protein translocase subunit SecA</fullName>
    </submittedName>
</protein>